<keyword evidence="7" id="KW-0464">Manganese</keyword>
<dbReference type="Proteomes" id="UP000475862">
    <property type="component" value="Unassembled WGS sequence"/>
</dbReference>
<comment type="cofactor">
    <cofactor evidence="2">
        <name>Mg(2+)</name>
        <dbReference type="ChEBI" id="CHEBI:18420"/>
    </cofactor>
</comment>
<comment type="caution">
    <text evidence="9">The sequence shown here is derived from an EMBL/GenBank/DDBJ whole genome shotgun (WGS) entry which is preliminary data.</text>
</comment>
<gene>
    <name evidence="9" type="ORF">AGLY_010805</name>
</gene>
<evidence type="ECO:0000259" key="8">
    <source>
        <dbReference type="PROSITE" id="PS51462"/>
    </source>
</evidence>
<evidence type="ECO:0000313" key="9">
    <source>
        <dbReference type="EMBL" id="KAE9531599.1"/>
    </source>
</evidence>
<evidence type="ECO:0000256" key="5">
    <source>
        <dbReference type="ARBA" id="ARBA00022801"/>
    </source>
</evidence>
<protein>
    <recommendedName>
        <fullName evidence="8">Nudix hydrolase domain-containing protein</fullName>
    </recommendedName>
</protein>
<dbReference type="PANTHER" id="PTHR12318:SF0">
    <property type="entry name" value="ACYL-COENZYME A DIPHOSPHATASE NUDT19"/>
    <property type="match status" value="1"/>
</dbReference>
<evidence type="ECO:0000256" key="1">
    <source>
        <dbReference type="ARBA" id="ARBA00001936"/>
    </source>
</evidence>
<dbReference type="EMBL" id="VYZN01000041">
    <property type="protein sequence ID" value="KAE9531599.1"/>
    <property type="molecule type" value="Genomic_DNA"/>
</dbReference>
<keyword evidence="10" id="KW-1185">Reference proteome</keyword>
<name>A0A6G0TEK8_APHGL</name>
<dbReference type="OrthoDB" id="1695362at2759"/>
<comment type="cofactor">
    <cofactor evidence="1">
        <name>Mn(2+)</name>
        <dbReference type="ChEBI" id="CHEBI:29035"/>
    </cofactor>
</comment>
<comment type="similarity">
    <text evidence="3">Belongs to the Nudix hydrolase family.</text>
</comment>
<dbReference type="PANTHER" id="PTHR12318">
    <property type="entry name" value="TESTOSTERONE-REGULATED PROTEIN RP2"/>
    <property type="match status" value="1"/>
</dbReference>
<dbReference type="InterPro" id="IPR015797">
    <property type="entry name" value="NUDIX_hydrolase-like_dom_sf"/>
</dbReference>
<dbReference type="SUPFAM" id="SSF55811">
    <property type="entry name" value="Nudix"/>
    <property type="match status" value="1"/>
</dbReference>
<organism evidence="9 10">
    <name type="scientific">Aphis glycines</name>
    <name type="common">Soybean aphid</name>
    <dbReference type="NCBI Taxonomy" id="307491"/>
    <lineage>
        <taxon>Eukaryota</taxon>
        <taxon>Metazoa</taxon>
        <taxon>Ecdysozoa</taxon>
        <taxon>Arthropoda</taxon>
        <taxon>Hexapoda</taxon>
        <taxon>Insecta</taxon>
        <taxon>Pterygota</taxon>
        <taxon>Neoptera</taxon>
        <taxon>Paraneoptera</taxon>
        <taxon>Hemiptera</taxon>
        <taxon>Sternorrhyncha</taxon>
        <taxon>Aphidomorpha</taxon>
        <taxon>Aphidoidea</taxon>
        <taxon>Aphididae</taxon>
        <taxon>Aphidini</taxon>
        <taxon>Aphis</taxon>
        <taxon>Aphis</taxon>
    </lineage>
</organism>
<keyword evidence="4" id="KW-0479">Metal-binding</keyword>
<proteinExistence type="inferred from homology"/>
<evidence type="ECO:0000256" key="7">
    <source>
        <dbReference type="ARBA" id="ARBA00023211"/>
    </source>
</evidence>
<dbReference type="AlphaFoldDB" id="A0A6G0TEK8"/>
<dbReference type="InterPro" id="IPR039121">
    <property type="entry name" value="NUDT19"/>
</dbReference>
<dbReference type="CDD" id="cd18870">
    <property type="entry name" value="NUDIX_AcylCoAdiphos_Nudt19"/>
    <property type="match status" value="1"/>
</dbReference>
<feature type="domain" description="Nudix hydrolase" evidence="8">
    <location>
        <begin position="3"/>
        <end position="239"/>
    </location>
</feature>
<dbReference type="GO" id="GO:0046872">
    <property type="term" value="F:metal ion binding"/>
    <property type="evidence" value="ECO:0007669"/>
    <property type="project" value="UniProtKB-KW"/>
</dbReference>
<evidence type="ECO:0000256" key="4">
    <source>
        <dbReference type="ARBA" id="ARBA00022723"/>
    </source>
</evidence>
<evidence type="ECO:0000313" key="10">
    <source>
        <dbReference type="Proteomes" id="UP000475862"/>
    </source>
</evidence>
<dbReference type="GO" id="GO:0016818">
    <property type="term" value="F:hydrolase activity, acting on acid anhydrides, in phosphorus-containing anhydrides"/>
    <property type="evidence" value="ECO:0007669"/>
    <property type="project" value="InterPro"/>
</dbReference>
<dbReference type="InterPro" id="IPR000086">
    <property type="entry name" value="NUDIX_hydrolase_dom"/>
</dbReference>
<evidence type="ECO:0000256" key="3">
    <source>
        <dbReference type="ARBA" id="ARBA00005582"/>
    </source>
</evidence>
<reference evidence="9 10" key="1">
    <citation type="submission" date="2019-08" db="EMBL/GenBank/DDBJ databases">
        <title>The genome of the soybean aphid Biotype 1, its phylome, world population structure and adaptation to the North American continent.</title>
        <authorList>
            <person name="Giordano R."/>
            <person name="Donthu R.K."/>
            <person name="Hernandez A.G."/>
            <person name="Wright C.L."/>
            <person name="Zimin A.V."/>
        </authorList>
    </citation>
    <scope>NUCLEOTIDE SEQUENCE [LARGE SCALE GENOMIC DNA]</scope>
    <source>
        <tissue evidence="9">Whole aphids</tissue>
    </source>
</reference>
<keyword evidence="5" id="KW-0378">Hydrolase</keyword>
<sequence length="349" mass="39998">MSFWREASSVILLTKSSNLKNVYWDPFKILCIKRSEINSFLPNYTVFPGGTVEKSDSSPEWTDIIPDYTNTNLNLNIIGYSGSPAIKFVSDNEPGSIPKYLSLRVTAIRETFEESGILLCKKMNCSQPETSATVHHLDIDNIDRWRKLVQKNASNFIDLCNENNCYPDVGALHLWSNWLTPSLLKTKFDTKFFLAFIETPVNASPDGVETSQITWSTPDETLSRFVSGYEKLVTPQYYELLRLRQFTSFTKLTNFACKRSIEGCEQILPMVIATKDGYLTLLPGDGKFNNSEKYLEVQYELDKPMQDFDSDVMHRLHHTEEYLPKKIIIKNYTPKCKHVLPANLPNCKI</sequence>
<evidence type="ECO:0000256" key="6">
    <source>
        <dbReference type="ARBA" id="ARBA00022842"/>
    </source>
</evidence>
<keyword evidence="6" id="KW-0460">Magnesium</keyword>
<dbReference type="PROSITE" id="PS51462">
    <property type="entry name" value="NUDIX"/>
    <property type="match status" value="1"/>
</dbReference>
<dbReference type="GO" id="GO:0005739">
    <property type="term" value="C:mitochondrion"/>
    <property type="evidence" value="ECO:0007669"/>
    <property type="project" value="TreeGrafter"/>
</dbReference>
<dbReference type="Gene3D" id="3.90.79.10">
    <property type="entry name" value="Nucleoside Triphosphate Pyrophosphohydrolase"/>
    <property type="match status" value="1"/>
</dbReference>
<accession>A0A6G0TEK8</accession>
<evidence type="ECO:0000256" key="2">
    <source>
        <dbReference type="ARBA" id="ARBA00001946"/>
    </source>
</evidence>